<name>T5AEG7_OPHSC</name>
<dbReference type="InterPro" id="IPR005828">
    <property type="entry name" value="MFS_sugar_transport-like"/>
</dbReference>
<evidence type="ECO:0000256" key="6">
    <source>
        <dbReference type="ARBA" id="ARBA00023136"/>
    </source>
</evidence>
<feature type="transmembrane region" description="Helical" evidence="9">
    <location>
        <begin position="148"/>
        <end position="170"/>
    </location>
</feature>
<dbReference type="OrthoDB" id="6612291at2759"/>
<feature type="compositionally biased region" description="Polar residues" evidence="8">
    <location>
        <begin position="524"/>
        <end position="536"/>
    </location>
</feature>
<evidence type="ECO:0000256" key="2">
    <source>
        <dbReference type="ARBA" id="ARBA00010992"/>
    </source>
</evidence>
<feature type="transmembrane region" description="Helical" evidence="9">
    <location>
        <begin position="118"/>
        <end position="136"/>
    </location>
</feature>
<proteinExistence type="inferred from homology"/>
<keyword evidence="6 9" id="KW-0472">Membrane</keyword>
<organism evidence="11 12">
    <name type="scientific">Ophiocordyceps sinensis (strain Co18 / CGMCC 3.14243)</name>
    <name type="common">Yarsagumba caterpillar fungus</name>
    <name type="synonym">Hirsutella sinensis</name>
    <dbReference type="NCBI Taxonomy" id="911162"/>
    <lineage>
        <taxon>Eukaryota</taxon>
        <taxon>Fungi</taxon>
        <taxon>Dikarya</taxon>
        <taxon>Ascomycota</taxon>
        <taxon>Pezizomycotina</taxon>
        <taxon>Sordariomycetes</taxon>
        <taxon>Hypocreomycetidae</taxon>
        <taxon>Hypocreales</taxon>
        <taxon>Ophiocordycipitaceae</taxon>
        <taxon>Ophiocordyceps</taxon>
    </lineage>
</organism>
<gene>
    <name evidence="11" type="ORF">OCS_03304</name>
</gene>
<evidence type="ECO:0000313" key="12">
    <source>
        <dbReference type="Proteomes" id="UP000019374"/>
    </source>
</evidence>
<keyword evidence="5 9" id="KW-1133">Transmembrane helix</keyword>
<dbReference type="NCBIfam" id="TIGR00879">
    <property type="entry name" value="SP"/>
    <property type="match status" value="1"/>
</dbReference>
<evidence type="ECO:0000256" key="5">
    <source>
        <dbReference type="ARBA" id="ARBA00022989"/>
    </source>
</evidence>
<feature type="transmembrane region" description="Helical" evidence="9">
    <location>
        <begin position="20"/>
        <end position="45"/>
    </location>
</feature>
<dbReference type="InterPro" id="IPR036259">
    <property type="entry name" value="MFS_trans_sf"/>
</dbReference>
<dbReference type="PANTHER" id="PTHR48022:SF40">
    <property type="entry name" value="MAJOR FACILITATOR SUPERFAMILY (MFS) PROFILE DOMAIN-CONTAINING PROTEIN"/>
    <property type="match status" value="1"/>
</dbReference>
<evidence type="ECO:0000256" key="3">
    <source>
        <dbReference type="ARBA" id="ARBA00022448"/>
    </source>
</evidence>
<keyword evidence="3 7" id="KW-0813">Transport</keyword>
<feature type="transmembrane region" description="Helical" evidence="9">
    <location>
        <begin position="367"/>
        <end position="391"/>
    </location>
</feature>
<dbReference type="PROSITE" id="PS00216">
    <property type="entry name" value="SUGAR_TRANSPORT_1"/>
    <property type="match status" value="1"/>
</dbReference>
<dbReference type="GO" id="GO:0005351">
    <property type="term" value="F:carbohydrate:proton symporter activity"/>
    <property type="evidence" value="ECO:0007669"/>
    <property type="project" value="TreeGrafter"/>
</dbReference>
<dbReference type="AlphaFoldDB" id="T5AEG7"/>
<feature type="transmembrane region" description="Helical" evidence="9">
    <location>
        <begin position="309"/>
        <end position="327"/>
    </location>
</feature>
<evidence type="ECO:0000256" key="8">
    <source>
        <dbReference type="SAM" id="MobiDB-lite"/>
    </source>
</evidence>
<feature type="compositionally biased region" description="Low complexity" evidence="8">
    <location>
        <begin position="513"/>
        <end position="523"/>
    </location>
</feature>
<dbReference type="GO" id="GO:0016020">
    <property type="term" value="C:membrane"/>
    <property type="evidence" value="ECO:0007669"/>
    <property type="project" value="UniProtKB-SubCell"/>
</dbReference>
<dbReference type="Gene3D" id="1.20.1250.20">
    <property type="entry name" value="MFS general substrate transporter like domains"/>
    <property type="match status" value="1"/>
</dbReference>
<dbReference type="HOGENOM" id="CLU_001265_30_1_1"/>
<dbReference type="PANTHER" id="PTHR48022">
    <property type="entry name" value="PLASTIDIC GLUCOSE TRANSPORTER 4"/>
    <property type="match status" value="1"/>
</dbReference>
<feature type="transmembrane region" description="Helical" evidence="9">
    <location>
        <begin position="182"/>
        <end position="201"/>
    </location>
</feature>
<dbReference type="PROSITE" id="PS00217">
    <property type="entry name" value="SUGAR_TRANSPORT_2"/>
    <property type="match status" value="1"/>
</dbReference>
<accession>T5AEG7</accession>
<dbReference type="PRINTS" id="PR00171">
    <property type="entry name" value="SUGRTRNSPORT"/>
</dbReference>
<evidence type="ECO:0000256" key="4">
    <source>
        <dbReference type="ARBA" id="ARBA00022692"/>
    </source>
</evidence>
<comment type="subcellular location">
    <subcellularLocation>
        <location evidence="1">Membrane</location>
        <topology evidence="1">Multi-pass membrane protein</topology>
    </subcellularLocation>
</comment>
<evidence type="ECO:0000256" key="1">
    <source>
        <dbReference type="ARBA" id="ARBA00004141"/>
    </source>
</evidence>
<dbReference type="InterPro" id="IPR005829">
    <property type="entry name" value="Sugar_transporter_CS"/>
</dbReference>
<dbReference type="InterPro" id="IPR003663">
    <property type="entry name" value="Sugar/inositol_transpt"/>
</dbReference>
<feature type="transmembrane region" description="Helical" evidence="9">
    <location>
        <begin position="90"/>
        <end position="112"/>
    </location>
</feature>
<evidence type="ECO:0000259" key="10">
    <source>
        <dbReference type="PROSITE" id="PS50850"/>
    </source>
</evidence>
<dbReference type="EMBL" id="KE652630">
    <property type="protein sequence ID" value="EQL00984.1"/>
    <property type="molecule type" value="Genomic_DNA"/>
</dbReference>
<dbReference type="InterPro" id="IPR020846">
    <property type="entry name" value="MFS_dom"/>
</dbReference>
<feature type="domain" description="Major facilitator superfamily (MFS) profile" evidence="10">
    <location>
        <begin position="23"/>
        <end position="462"/>
    </location>
</feature>
<reference evidence="11 12" key="1">
    <citation type="journal article" date="2013" name="Chin. Sci. Bull.">
        <title>Genome survey uncovers the secrets of sex and lifestyle in caterpillar fungus.</title>
        <authorList>
            <person name="Hu X."/>
            <person name="Zhang Y."/>
            <person name="Xiao G."/>
            <person name="Zheng P."/>
            <person name="Xia Y."/>
            <person name="Zhang X."/>
            <person name="St Leger R.J."/>
            <person name="Liu X."/>
            <person name="Wang C."/>
        </authorList>
    </citation>
    <scope>NUCLEOTIDE SEQUENCE [LARGE SCALE GENOMIC DNA]</scope>
    <source>
        <strain evidence="12">Co18 / CGMCC 3.14243</strain>
        <tissue evidence="11">Fruit-body</tissue>
    </source>
</reference>
<feature type="transmembrane region" description="Helical" evidence="9">
    <location>
        <begin position="440"/>
        <end position="459"/>
    </location>
</feature>
<dbReference type="SUPFAM" id="SSF103473">
    <property type="entry name" value="MFS general substrate transporter"/>
    <property type="match status" value="1"/>
</dbReference>
<protein>
    <submittedName>
        <fullName evidence="11">Regulator of conidiation</fullName>
    </submittedName>
</protein>
<dbReference type="Proteomes" id="UP000019374">
    <property type="component" value="Unassembled WGS sequence"/>
</dbReference>
<sequence>MAIAMGWHKPDNVAGSSMPAIMVGLFVASGGLLFGYDTGAINGILAMPEFKEQFSTNCRSEGKPEISPAPPSEPSFPPLPPAGAPLGRRITLLLAVGVFCIGAICQVCADAIPLLLVGRALAGVGVGAISVLVPLYQSEMAPKWIRGTLVCAYQLSITIGLLTASIINIITSRLTESSAYRIPLGLQLVPALILTAGLLVLPETPRFLVKKGRKEAAGLSLSRLRRLDITHPALIEELHEIIANHQYELTLGPDTYKDIFVGSPHLGRRTFTGCGLQMLQQLTGINFIMYYSTYFFSGVSISSPHTKSLVINVINVVSTIPGLVVIESWGRRRLLIAGALGMAACQLLMASFTTAAGRDLADVSQTILIVFCSLNIFFFAASWGPVVWVVTSEIYPLKVRAKAMSLSTASNWVLNFGIAYSTPFMVGTGPGNAGFGSKIFFIWGAFCIVAVFFVWCMVYETSKISLEQIDEMYERVGHAWNSKSFEPSWSFQQILDEGWAPSGIPPPEHELQTTSTHSSTDTTLGHSNSSSLTIHNGDQEAATPAREKSTPAMANVDFSY</sequence>
<dbReference type="Pfam" id="PF00083">
    <property type="entry name" value="Sugar_tr"/>
    <property type="match status" value="1"/>
</dbReference>
<feature type="compositionally biased region" description="Pro residues" evidence="8">
    <location>
        <begin position="67"/>
        <end position="80"/>
    </location>
</feature>
<comment type="similarity">
    <text evidence="2 7">Belongs to the major facilitator superfamily. Sugar transporter (TC 2.A.1.1) family.</text>
</comment>
<evidence type="ECO:0000313" key="11">
    <source>
        <dbReference type="EMBL" id="EQL00984.1"/>
    </source>
</evidence>
<dbReference type="eggNOG" id="KOG0254">
    <property type="taxonomic scope" value="Eukaryota"/>
</dbReference>
<keyword evidence="4 9" id="KW-0812">Transmembrane</keyword>
<feature type="region of interest" description="Disordered" evidence="8">
    <location>
        <begin position="502"/>
        <end position="560"/>
    </location>
</feature>
<evidence type="ECO:0000256" key="7">
    <source>
        <dbReference type="RuleBase" id="RU003346"/>
    </source>
</evidence>
<dbReference type="InterPro" id="IPR050360">
    <property type="entry name" value="MFS_Sugar_Transporters"/>
</dbReference>
<evidence type="ECO:0000256" key="9">
    <source>
        <dbReference type="SAM" id="Phobius"/>
    </source>
</evidence>
<feature type="region of interest" description="Disordered" evidence="8">
    <location>
        <begin position="58"/>
        <end position="80"/>
    </location>
</feature>
<dbReference type="PROSITE" id="PS50850">
    <property type="entry name" value="MFS"/>
    <property type="match status" value="1"/>
</dbReference>
<feature type="transmembrane region" description="Helical" evidence="9">
    <location>
        <begin position="334"/>
        <end position="355"/>
    </location>
</feature>